<dbReference type="EMBL" id="CAJFCV020000001">
    <property type="protein sequence ID" value="CAG9079954.1"/>
    <property type="molecule type" value="Genomic_DNA"/>
</dbReference>
<comment type="caution">
    <text evidence="2">The sequence shown here is derived from an EMBL/GenBank/DDBJ whole genome shotgun (WGS) entry which is preliminary data.</text>
</comment>
<dbReference type="SMR" id="A0A7I8XFG5"/>
<reference evidence="2" key="1">
    <citation type="submission" date="2020-09" db="EMBL/GenBank/DDBJ databases">
        <authorList>
            <person name="Kikuchi T."/>
        </authorList>
    </citation>
    <scope>NUCLEOTIDE SEQUENCE</scope>
    <source>
        <strain evidence="2">Ka4C1</strain>
    </source>
</reference>
<feature type="compositionally biased region" description="Polar residues" evidence="1">
    <location>
        <begin position="87"/>
        <end position="110"/>
    </location>
</feature>
<gene>
    <name evidence="2" type="ORF">BXYJ_LOCUS260</name>
</gene>
<dbReference type="OrthoDB" id="10250354at2759"/>
<sequence length="175" mass="20404">MAKELRNISELELCQQMKLLDVDHRINKDSLKKAFQQKIRLHHTDKGGDAETAKAVTLAYRLLCTALETGRRLPRRHTSADLRPAEANNNSDKTGSTTSNTAPVDPSRTQPARRRRRAYPFYAFEDHMSNSFNMFMDEMNDNLFSSQYYDVNLSRIFDDVLPRFSQRFNNYRGFF</sequence>
<accession>A0A7I8XFG5</accession>
<feature type="region of interest" description="Disordered" evidence="1">
    <location>
        <begin position="74"/>
        <end position="116"/>
    </location>
</feature>
<keyword evidence="3" id="KW-1185">Reference proteome</keyword>
<dbReference type="Proteomes" id="UP000582659">
    <property type="component" value="Unassembled WGS sequence"/>
</dbReference>
<dbReference type="Proteomes" id="UP000659654">
    <property type="component" value="Unassembled WGS sequence"/>
</dbReference>
<name>A0A7I8XFG5_BURXY</name>
<dbReference type="InterPro" id="IPR036869">
    <property type="entry name" value="J_dom_sf"/>
</dbReference>
<dbReference type="SUPFAM" id="SSF46565">
    <property type="entry name" value="Chaperone J-domain"/>
    <property type="match status" value="1"/>
</dbReference>
<organism evidence="2 3">
    <name type="scientific">Bursaphelenchus xylophilus</name>
    <name type="common">Pinewood nematode worm</name>
    <name type="synonym">Aphelenchoides xylophilus</name>
    <dbReference type="NCBI Taxonomy" id="6326"/>
    <lineage>
        <taxon>Eukaryota</taxon>
        <taxon>Metazoa</taxon>
        <taxon>Ecdysozoa</taxon>
        <taxon>Nematoda</taxon>
        <taxon>Chromadorea</taxon>
        <taxon>Rhabditida</taxon>
        <taxon>Tylenchina</taxon>
        <taxon>Tylenchomorpha</taxon>
        <taxon>Aphelenchoidea</taxon>
        <taxon>Aphelenchoididae</taxon>
        <taxon>Bursaphelenchus</taxon>
    </lineage>
</organism>
<evidence type="ECO:0000256" key="1">
    <source>
        <dbReference type="SAM" id="MobiDB-lite"/>
    </source>
</evidence>
<evidence type="ECO:0000313" key="2">
    <source>
        <dbReference type="EMBL" id="CAD5208024.1"/>
    </source>
</evidence>
<proteinExistence type="predicted"/>
<dbReference type="EMBL" id="CAJFDI010000001">
    <property type="protein sequence ID" value="CAD5208024.1"/>
    <property type="molecule type" value="Genomic_DNA"/>
</dbReference>
<dbReference type="Gene3D" id="1.10.287.110">
    <property type="entry name" value="DnaJ domain"/>
    <property type="match status" value="1"/>
</dbReference>
<protein>
    <submittedName>
        <fullName evidence="2">(pine wood nematode) hypothetical protein</fullName>
    </submittedName>
</protein>
<evidence type="ECO:0000313" key="3">
    <source>
        <dbReference type="Proteomes" id="UP000659654"/>
    </source>
</evidence>
<dbReference type="AlphaFoldDB" id="A0A7I8XFG5"/>